<keyword evidence="3" id="KW-1185">Reference proteome</keyword>
<dbReference type="OrthoDB" id="1098628at2"/>
<dbReference type="Proteomes" id="UP000184611">
    <property type="component" value="Unassembled WGS sequence"/>
</dbReference>
<organism evidence="2 3">
    <name type="scientific">Flavobacterium cucumis</name>
    <dbReference type="NCBI Taxonomy" id="416016"/>
    <lineage>
        <taxon>Bacteria</taxon>
        <taxon>Pseudomonadati</taxon>
        <taxon>Bacteroidota</taxon>
        <taxon>Flavobacteriia</taxon>
        <taxon>Flavobacteriales</taxon>
        <taxon>Flavobacteriaceae</taxon>
        <taxon>Flavobacterium</taxon>
    </lineage>
</organism>
<evidence type="ECO:0000313" key="3">
    <source>
        <dbReference type="Proteomes" id="UP000184611"/>
    </source>
</evidence>
<evidence type="ECO:0000259" key="1">
    <source>
        <dbReference type="Pfam" id="PF17293"/>
    </source>
</evidence>
<reference evidence="3" key="1">
    <citation type="submission" date="2016-12" db="EMBL/GenBank/DDBJ databases">
        <authorList>
            <person name="Varghese N."/>
            <person name="Submissions S."/>
        </authorList>
    </citation>
    <scope>NUCLEOTIDE SEQUENCE [LARGE SCALE GENOMIC DNA]</scope>
    <source>
        <strain evidence="3">DSM 18830</strain>
    </source>
</reference>
<dbReference type="Pfam" id="PF17293">
    <property type="entry name" value="Arm-DNA-bind_5"/>
    <property type="match status" value="1"/>
</dbReference>
<evidence type="ECO:0000313" key="2">
    <source>
        <dbReference type="EMBL" id="SHO74003.1"/>
    </source>
</evidence>
<dbReference type="AlphaFoldDB" id="A0A1M7ZYT2"/>
<name>A0A1M7ZYT2_9FLAO</name>
<proteinExistence type="predicted"/>
<accession>A0A1M7ZYT2</accession>
<gene>
    <name evidence="2" type="ORF">SAMN05443547_2383</name>
</gene>
<dbReference type="EMBL" id="FRYK01000005">
    <property type="protein sequence ID" value="SHO74003.1"/>
    <property type="molecule type" value="Genomic_DNA"/>
</dbReference>
<dbReference type="RefSeq" id="WP_073584727.1">
    <property type="nucleotide sequence ID" value="NZ_CBCSEA010000017.1"/>
</dbReference>
<protein>
    <submittedName>
        <fullName evidence="2">Phage integrase SAM-like domain-containing protein</fullName>
    </submittedName>
</protein>
<dbReference type="STRING" id="416016.SAMN05443547_2383"/>
<sequence length="131" mass="15242">MKHKMSILFYAKSAKVAKNGLLPIYLRITINGARIELSTSRFVEKTKWNAEACKMKGSSEEARLINTHLDTLRTKVYETENWMINNNQEINSQFKELITSKTLKYFFIIFEMGIVLFGDIKILKFSILNNI</sequence>
<dbReference type="InterPro" id="IPR035386">
    <property type="entry name" value="Arm-DNA-bind_5"/>
</dbReference>
<feature type="domain" description="Arm DNA-binding" evidence="1">
    <location>
        <begin position="9"/>
        <end position="92"/>
    </location>
</feature>